<dbReference type="GO" id="GO:0005261">
    <property type="term" value="F:monoatomic cation channel activity"/>
    <property type="evidence" value="ECO:0007669"/>
    <property type="project" value="TreeGrafter"/>
</dbReference>
<proteinExistence type="predicted"/>
<dbReference type="EMBL" id="JBAMIC010000014">
    <property type="protein sequence ID" value="KAK7095601.1"/>
    <property type="molecule type" value="Genomic_DNA"/>
</dbReference>
<dbReference type="GO" id="GO:0030001">
    <property type="term" value="P:metal ion transport"/>
    <property type="evidence" value="ECO:0007669"/>
    <property type="project" value="TreeGrafter"/>
</dbReference>
<feature type="transmembrane region" description="Helical" evidence="1">
    <location>
        <begin position="20"/>
        <end position="41"/>
    </location>
</feature>
<evidence type="ECO:0008006" key="4">
    <source>
        <dbReference type="Google" id="ProtNLM"/>
    </source>
</evidence>
<keyword evidence="1" id="KW-0812">Transmembrane</keyword>
<gene>
    <name evidence="2" type="ORF">V1264_004991</name>
</gene>
<organism evidence="2 3">
    <name type="scientific">Littorina saxatilis</name>
    <dbReference type="NCBI Taxonomy" id="31220"/>
    <lineage>
        <taxon>Eukaryota</taxon>
        <taxon>Metazoa</taxon>
        <taxon>Spiralia</taxon>
        <taxon>Lophotrochozoa</taxon>
        <taxon>Mollusca</taxon>
        <taxon>Gastropoda</taxon>
        <taxon>Caenogastropoda</taxon>
        <taxon>Littorinimorpha</taxon>
        <taxon>Littorinoidea</taxon>
        <taxon>Littorinidae</taxon>
        <taxon>Littorina</taxon>
    </lineage>
</organism>
<keyword evidence="3" id="KW-1185">Reference proteome</keyword>
<comment type="caution">
    <text evidence="2">The sequence shown here is derived from an EMBL/GenBank/DDBJ whole genome shotgun (WGS) entry which is preliminary data.</text>
</comment>
<keyword evidence="1" id="KW-1133">Transmembrane helix</keyword>
<sequence length="233" mass="26349">MRKGDCDKDGVSMSSYGQYVVPVMLAIYVIATHVLLLNLLIARFNATFQDVEDEAERHQAWQYCQLVQEYKHRSLLPPPCNILRLLITPVINLCAKPCPRDTDTSLKEEESMTLTPSAQGKCVTISSRQAMKDFTLELTDTNNVFQSAHSYNVPGGTQRVMLWRDDPTLTAKVTFTRADGAEVNVPEVIDTSKQTTYDEQWRLQKFESEQAMFVLSDAHTSDKKQVRTSPPPC</sequence>
<reference evidence="2 3" key="1">
    <citation type="submission" date="2024-02" db="EMBL/GenBank/DDBJ databases">
        <title>Chromosome-scale genome assembly of the rough periwinkle Littorina saxatilis.</title>
        <authorList>
            <person name="De Jode A."/>
            <person name="Faria R."/>
            <person name="Formenti G."/>
            <person name="Sims Y."/>
            <person name="Smith T.P."/>
            <person name="Tracey A."/>
            <person name="Wood J.M.D."/>
            <person name="Zagrodzka Z.B."/>
            <person name="Johannesson K."/>
            <person name="Butlin R.K."/>
            <person name="Leder E.H."/>
        </authorList>
    </citation>
    <scope>NUCLEOTIDE SEQUENCE [LARGE SCALE GENOMIC DNA]</scope>
    <source>
        <strain evidence="2">Snail1</strain>
        <tissue evidence="2">Muscle</tissue>
    </source>
</reference>
<evidence type="ECO:0000256" key="1">
    <source>
        <dbReference type="SAM" id="Phobius"/>
    </source>
</evidence>
<dbReference type="InterPro" id="IPR050927">
    <property type="entry name" value="TRPM"/>
</dbReference>
<keyword evidence="1" id="KW-0472">Membrane</keyword>
<evidence type="ECO:0000313" key="3">
    <source>
        <dbReference type="Proteomes" id="UP001374579"/>
    </source>
</evidence>
<evidence type="ECO:0000313" key="2">
    <source>
        <dbReference type="EMBL" id="KAK7095601.1"/>
    </source>
</evidence>
<dbReference type="GO" id="GO:0005886">
    <property type="term" value="C:plasma membrane"/>
    <property type="evidence" value="ECO:0007669"/>
    <property type="project" value="TreeGrafter"/>
</dbReference>
<protein>
    <recommendedName>
        <fullName evidence="4">Ion transport domain-containing protein</fullName>
    </recommendedName>
</protein>
<dbReference type="AlphaFoldDB" id="A0AAN9AZ13"/>
<dbReference type="PANTHER" id="PTHR13800">
    <property type="entry name" value="TRANSIENT RECEPTOR POTENTIAL CATION CHANNEL, SUBFAMILY M, MEMBER 6"/>
    <property type="match status" value="1"/>
</dbReference>
<accession>A0AAN9AZ13</accession>
<dbReference type="PANTHER" id="PTHR13800:SF1">
    <property type="entry name" value="TRANSIENT RECEPTOR POTENTIAL CATION CHANNEL TRPM"/>
    <property type="match status" value="1"/>
</dbReference>
<dbReference type="Proteomes" id="UP001374579">
    <property type="component" value="Unassembled WGS sequence"/>
</dbReference>
<name>A0AAN9AZ13_9CAEN</name>